<protein>
    <submittedName>
        <fullName evidence="1">Uncharacterized protein</fullName>
    </submittedName>
</protein>
<proteinExistence type="predicted"/>
<accession>A0A2H9TIC1</accession>
<comment type="caution">
    <text evidence="1">The sequence shown here is derived from an EMBL/GenBank/DDBJ whole genome shotgun (WGS) entry which is preliminary data.</text>
</comment>
<evidence type="ECO:0000313" key="2">
    <source>
        <dbReference type="Proteomes" id="UP000240830"/>
    </source>
</evidence>
<sequence>MSSEDGPRVNHLRLALHKMLHATLKNCSTPVEAVHAAVARPKLAAMERLQSSVEHLEWQTSQRRAELSARRSALSKRCEHVRDTQTLYGVAFGEVLAAPTGEMERLVDRMVHQVPKSNESC</sequence>
<reference evidence="1 2" key="1">
    <citation type="submission" date="2016-10" db="EMBL/GenBank/DDBJ databases">
        <title>The genome of Paramicrosporidium saccamoebae is the missing link in understanding Cryptomycota and Microsporidia evolution.</title>
        <authorList>
            <person name="Quandt C.A."/>
            <person name="Beaudet D."/>
            <person name="Corsaro D."/>
            <person name="Michel R."/>
            <person name="Corradi N."/>
            <person name="James T."/>
        </authorList>
    </citation>
    <scope>NUCLEOTIDE SEQUENCE [LARGE SCALE GENOMIC DNA]</scope>
    <source>
        <strain evidence="1 2">KSL3</strain>
    </source>
</reference>
<name>A0A2H9TIC1_9FUNG</name>
<organism evidence="1 2">
    <name type="scientific">Paramicrosporidium saccamoebae</name>
    <dbReference type="NCBI Taxonomy" id="1246581"/>
    <lineage>
        <taxon>Eukaryota</taxon>
        <taxon>Fungi</taxon>
        <taxon>Fungi incertae sedis</taxon>
        <taxon>Cryptomycota</taxon>
        <taxon>Cryptomycota incertae sedis</taxon>
        <taxon>Paramicrosporidium</taxon>
    </lineage>
</organism>
<dbReference type="Proteomes" id="UP000240830">
    <property type="component" value="Unassembled WGS sequence"/>
</dbReference>
<dbReference type="EMBL" id="MTSL01000170">
    <property type="protein sequence ID" value="PJF17503.1"/>
    <property type="molecule type" value="Genomic_DNA"/>
</dbReference>
<gene>
    <name evidence="1" type="ORF">PSACC_02680</name>
</gene>
<evidence type="ECO:0000313" key="1">
    <source>
        <dbReference type="EMBL" id="PJF17503.1"/>
    </source>
</evidence>
<dbReference type="AlphaFoldDB" id="A0A2H9TIC1"/>
<keyword evidence="2" id="KW-1185">Reference proteome</keyword>